<protein>
    <submittedName>
        <fullName evidence="1">Uncharacterized protein</fullName>
    </submittedName>
</protein>
<gene>
    <name evidence="1" type="ORF">LNTAR_03054</name>
</gene>
<evidence type="ECO:0000313" key="2">
    <source>
        <dbReference type="Proteomes" id="UP000004947"/>
    </source>
</evidence>
<proteinExistence type="predicted"/>
<sequence>MKGKRMGRANFANYTNVGRKEMEPRIERIGQMDNFEW</sequence>
<keyword evidence="2" id="KW-1185">Reference proteome</keyword>
<dbReference type="STRING" id="313628.LNTAR_03054"/>
<evidence type="ECO:0000313" key="1">
    <source>
        <dbReference type="EMBL" id="EDM24962.1"/>
    </source>
</evidence>
<name>A6DTU1_9BACT</name>
<dbReference type="Proteomes" id="UP000004947">
    <property type="component" value="Unassembled WGS sequence"/>
</dbReference>
<organism evidence="1 2">
    <name type="scientific">Lentisphaera araneosa HTCC2155</name>
    <dbReference type="NCBI Taxonomy" id="313628"/>
    <lineage>
        <taxon>Bacteria</taxon>
        <taxon>Pseudomonadati</taxon>
        <taxon>Lentisphaerota</taxon>
        <taxon>Lentisphaeria</taxon>
        <taxon>Lentisphaerales</taxon>
        <taxon>Lentisphaeraceae</taxon>
        <taxon>Lentisphaera</taxon>
    </lineage>
</organism>
<dbReference type="AlphaFoldDB" id="A6DTU1"/>
<accession>A6DTU1</accession>
<dbReference type="EMBL" id="ABCK01000041">
    <property type="protein sequence ID" value="EDM24962.1"/>
    <property type="molecule type" value="Genomic_DNA"/>
</dbReference>
<comment type="caution">
    <text evidence="1">The sequence shown here is derived from an EMBL/GenBank/DDBJ whole genome shotgun (WGS) entry which is preliminary data.</text>
</comment>
<reference evidence="1 2" key="1">
    <citation type="journal article" date="2010" name="J. Bacteriol.">
        <title>Genome sequence of Lentisphaera araneosa HTCC2155T, the type species of the order Lentisphaerales in the phylum Lentisphaerae.</title>
        <authorList>
            <person name="Thrash J.C."/>
            <person name="Cho J.C."/>
            <person name="Vergin K.L."/>
            <person name="Morris R.M."/>
            <person name="Giovannoni S.J."/>
        </authorList>
    </citation>
    <scope>NUCLEOTIDE SEQUENCE [LARGE SCALE GENOMIC DNA]</scope>
    <source>
        <strain evidence="1 2">HTCC2155</strain>
    </source>
</reference>